<comment type="caution">
    <text evidence="1">The sequence shown here is derived from an EMBL/GenBank/DDBJ whole genome shotgun (WGS) entry which is preliminary data.</text>
</comment>
<protein>
    <submittedName>
        <fullName evidence="1">Uncharacterized protein</fullName>
    </submittedName>
</protein>
<reference evidence="1 2" key="1">
    <citation type="submission" date="2023-11" db="EMBL/GenBank/DDBJ databases">
        <title>MicrobeMod: A computational toolkit for identifying prokaryotic methylation and restriction-modification with nanopore sequencing.</title>
        <authorList>
            <person name="Crits-Christoph A."/>
            <person name="Kang S.C."/>
            <person name="Lee H."/>
            <person name="Ostrov N."/>
        </authorList>
    </citation>
    <scope>NUCLEOTIDE SEQUENCE [LARGE SCALE GENOMIC DNA]</scope>
    <source>
        <strain evidence="1 2">DSMZ 700</strain>
    </source>
</reference>
<sequence length="105" mass="11178">MACTITLSTIPGWTTDHGIILELMGTCLARKTVTVVSTVNDIRAAVADFGKEVHAANPEASFYVSVSIAKGSRKPNGYDAANNAKALGQHAYMKPEETRPCPART</sequence>
<accession>A0AAW9DKW9</accession>
<organism evidence="1 2">
    <name type="scientific">Acidiphilium acidophilum</name>
    <name type="common">Thiobacillus acidophilus</name>
    <dbReference type="NCBI Taxonomy" id="76588"/>
    <lineage>
        <taxon>Bacteria</taxon>
        <taxon>Pseudomonadati</taxon>
        <taxon>Pseudomonadota</taxon>
        <taxon>Alphaproteobacteria</taxon>
        <taxon>Acetobacterales</taxon>
        <taxon>Acidocellaceae</taxon>
        <taxon>Acidiphilium</taxon>
    </lineage>
</organism>
<evidence type="ECO:0000313" key="1">
    <source>
        <dbReference type="EMBL" id="MDX5929698.1"/>
    </source>
</evidence>
<dbReference type="RefSeq" id="WP_319612719.1">
    <property type="nucleotide sequence ID" value="NZ_JAWXYB010000018.1"/>
</dbReference>
<dbReference type="AlphaFoldDB" id="A0AAW9DKW9"/>
<keyword evidence="2" id="KW-1185">Reference proteome</keyword>
<dbReference type="Proteomes" id="UP001279553">
    <property type="component" value="Unassembled WGS sequence"/>
</dbReference>
<gene>
    <name evidence="1" type="ORF">SIL87_02810</name>
</gene>
<dbReference type="EMBL" id="JAWXYB010000018">
    <property type="protein sequence ID" value="MDX5929698.1"/>
    <property type="molecule type" value="Genomic_DNA"/>
</dbReference>
<proteinExistence type="predicted"/>
<evidence type="ECO:0000313" key="2">
    <source>
        <dbReference type="Proteomes" id="UP001279553"/>
    </source>
</evidence>
<name>A0AAW9DKW9_ACIAO</name>